<keyword evidence="1" id="KW-1133">Transmembrane helix</keyword>
<protein>
    <submittedName>
        <fullName evidence="2">Uncharacterized protein</fullName>
    </submittedName>
</protein>
<keyword evidence="4" id="KW-1185">Reference proteome</keyword>
<feature type="transmembrane region" description="Helical" evidence="1">
    <location>
        <begin position="102"/>
        <end position="121"/>
    </location>
</feature>
<proteinExistence type="predicted"/>
<dbReference type="OrthoDB" id="10350636at2759"/>
<sequence length="122" mass="14050">MLGHPEYSKFSSQQLVASGCYIPIYYTTPSQYIATQITFNTSLTLTFTSFDYIDYSKQMPRGPNWLSEEDAQLARSWLHTSQNPIYVNAISLLLFHSDFHSIALMLCWFSLAHFVTFGIMFP</sequence>
<reference evidence="4 5" key="1">
    <citation type="submission" date="2019-05" db="EMBL/GenBank/DDBJ databases">
        <title>Emergence of the Ug99 lineage of the wheat stem rust pathogen through somatic hybridization.</title>
        <authorList>
            <person name="Li F."/>
            <person name="Upadhyaya N.M."/>
            <person name="Sperschneider J."/>
            <person name="Matny O."/>
            <person name="Nguyen-Phuc H."/>
            <person name="Mago R."/>
            <person name="Raley C."/>
            <person name="Miller M.E."/>
            <person name="Silverstein K.A.T."/>
            <person name="Henningsen E."/>
            <person name="Hirsch C.D."/>
            <person name="Visser B."/>
            <person name="Pretorius Z.A."/>
            <person name="Steffenson B.J."/>
            <person name="Schwessinger B."/>
            <person name="Dodds P.N."/>
            <person name="Figueroa M."/>
        </authorList>
    </citation>
    <scope>NUCLEOTIDE SEQUENCE [LARGE SCALE GENOMIC DNA]</scope>
    <source>
        <strain evidence="2">21-0</strain>
        <strain evidence="3 5">Ug99</strain>
    </source>
</reference>
<dbReference type="AlphaFoldDB" id="A0A5B0MKR5"/>
<gene>
    <name evidence="2" type="ORF">PGT21_010384</name>
    <name evidence="3" type="ORF">PGTUg99_019003</name>
</gene>
<evidence type="ECO:0000313" key="3">
    <source>
        <dbReference type="EMBL" id="KAA1128513.1"/>
    </source>
</evidence>
<comment type="caution">
    <text evidence="2">The sequence shown here is derived from an EMBL/GenBank/DDBJ whole genome shotgun (WGS) entry which is preliminary data.</text>
</comment>
<dbReference type="Proteomes" id="UP000325313">
    <property type="component" value="Unassembled WGS sequence"/>
</dbReference>
<dbReference type="EMBL" id="VDEP01000141">
    <property type="protein sequence ID" value="KAA1128513.1"/>
    <property type="molecule type" value="Genomic_DNA"/>
</dbReference>
<organism evidence="2 4">
    <name type="scientific">Puccinia graminis f. sp. tritici</name>
    <dbReference type="NCBI Taxonomy" id="56615"/>
    <lineage>
        <taxon>Eukaryota</taxon>
        <taxon>Fungi</taxon>
        <taxon>Dikarya</taxon>
        <taxon>Basidiomycota</taxon>
        <taxon>Pucciniomycotina</taxon>
        <taxon>Pucciniomycetes</taxon>
        <taxon>Pucciniales</taxon>
        <taxon>Pucciniaceae</taxon>
        <taxon>Puccinia</taxon>
    </lineage>
</organism>
<name>A0A5B0MKR5_PUCGR</name>
<dbReference type="EMBL" id="VSWC01000144">
    <property type="protein sequence ID" value="KAA1077505.1"/>
    <property type="molecule type" value="Genomic_DNA"/>
</dbReference>
<accession>A0A5B0MKR5</accession>
<evidence type="ECO:0000313" key="4">
    <source>
        <dbReference type="Proteomes" id="UP000324748"/>
    </source>
</evidence>
<evidence type="ECO:0000313" key="5">
    <source>
        <dbReference type="Proteomes" id="UP000325313"/>
    </source>
</evidence>
<evidence type="ECO:0000256" key="1">
    <source>
        <dbReference type="SAM" id="Phobius"/>
    </source>
</evidence>
<keyword evidence="1" id="KW-0472">Membrane</keyword>
<dbReference type="Proteomes" id="UP000324748">
    <property type="component" value="Unassembled WGS sequence"/>
</dbReference>
<keyword evidence="1" id="KW-0812">Transmembrane</keyword>
<evidence type="ECO:0000313" key="2">
    <source>
        <dbReference type="EMBL" id="KAA1077505.1"/>
    </source>
</evidence>